<feature type="region of interest" description="Disordered" evidence="1">
    <location>
        <begin position="1"/>
        <end position="22"/>
    </location>
</feature>
<dbReference type="RefSeq" id="WP_138142979.1">
    <property type="nucleotide sequence ID" value="NZ_VBUF01000004.1"/>
</dbReference>
<comment type="caution">
    <text evidence="3">The sequence shown here is derived from an EMBL/GenBank/DDBJ whole genome shotgun (WGS) entry which is preliminary data.</text>
</comment>
<keyword evidence="2" id="KW-0472">Membrane</keyword>
<feature type="compositionally biased region" description="Low complexity" evidence="1">
    <location>
        <begin position="1"/>
        <end position="12"/>
    </location>
</feature>
<feature type="transmembrane region" description="Helical" evidence="2">
    <location>
        <begin position="91"/>
        <end position="109"/>
    </location>
</feature>
<keyword evidence="2" id="KW-0812">Transmembrane</keyword>
<proteinExistence type="predicted"/>
<evidence type="ECO:0000313" key="4">
    <source>
        <dbReference type="Proteomes" id="UP000308001"/>
    </source>
</evidence>
<organism evidence="3 4">
    <name type="scientific">Aliarcobacter thereius</name>
    <dbReference type="NCBI Taxonomy" id="544718"/>
    <lineage>
        <taxon>Bacteria</taxon>
        <taxon>Pseudomonadati</taxon>
        <taxon>Campylobacterota</taxon>
        <taxon>Epsilonproteobacteria</taxon>
        <taxon>Campylobacterales</taxon>
        <taxon>Arcobacteraceae</taxon>
        <taxon>Aliarcobacter</taxon>
    </lineage>
</organism>
<keyword evidence="2" id="KW-1133">Transmembrane helix</keyword>
<dbReference type="Proteomes" id="UP000308001">
    <property type="component" value="Unassembled WGS sequence"/>
</dbReference>
<evidence type="ECO:0000256" key="2">
    <source>
        <dbReference type="SAM" id="Phobius"/>
    </source>
</evidence>
<protein>
    <submittedName>
        <fullName evidence="3">Uncharacterized protein</fullName>
    </submittedName>
</protein>
<dbReference type="AlphaFoldDB" id="A0A5R9GZX8"/>
<name>A0A5R9GZX8_9BACT</name>
<feature type="transmembrane region" description="Helical" evidence="2">
    <location>
        <begin position="62"/>
        <end position="85"/>
    </location>
</feature>
<accession>A0A5R9GZX8</accession>
<reference evidence="3 4" key="1">
    <citation type="submission" date="2019-05" db="EMBL/GenBank/DDBJ databases">
        <title>Arcobacter cibarius and Arcobacter thereius providing challenges in identification an antibiotic susceptibility and Quinolone resistance.</title>
        <authorList>
            <person name="Busch A."/>
            <person name="Hanel I."/>
            <person name="Hotzel H."/>
            <person name="Tomaso H."/>
        </authorList>
    </citation>
    <scope>NUCLEOTIDE SEQUENCE [LARGE SCALE GENOMIC DNA]</scope>
    <source>
        <strain evidence="3 4">17CS1191_2</strain>
    </source>
</reference>
<sequence>MNNQTNNFNNSNFKDSSKGVDNSNSQIAKQININLPKKNKLYYLLFGSLDKKMMQKLSTIEFLIVLYLRILLIITAGSLIMIPMFFDNHNISDIGFLIGTFYIGTVLLHKKIKNILFRI</sequence>
<gene>
    <name evidence="3" type="ORF">FE246_07265</name>
</gene>
<evidence type="ECO:0000313" key="3">
    <source>
        <dbReference type="EMBL" id="TLS71403.1"/>
    </source>
</evidence>
<evidence type="ECO:0000256" key="1">
    <source>
        <dbReference type="SAM" id="MobiDB-lite"/>
    </source>
</evidence>
<dbReference type="EMBL" id="VBUF01000004">
    <property type="protein sequence ID" value="TLS71403.1"/>
    <property type="molecule type" value="Genomic_DNA"/>
</dbReference>